<dbReference type="EMBL" id="BPQB01000016">
    <property type="protein sequence ID" value="GJE90392.1"/>
    <property type="molecule type" value="Genomic_DNA"/>
</dbReference>
<feature type="signal peptide" evidence="1">
    <location>
        <begin position="1"/>
        <end position="26"/>
    </location>
</feature>
<reference evidence="2 3" key="1">
    <citation type="submission" date="2021-08" db="EMBL/GenBank/DDBJ databases">
        <title>Draft Genome Sequence of Phanerochaete sordida strain YK-624.</title>
        <authorList>
            <person name="Mori T."/>
            <person name="Dohra H."/>
            <person name="Suzuki T."/>
            <person name="Kawagishi H."/>
            <person name="Hirai H."/>
        </authorList>
    </citation>
    <scope>NUCLEOTIDE SEQUENCE [LARGE SCALE GENOMIC DNA]</scope>
    <source>
        <strain evidence="2 3">YK-624</strain>
    </source>
</reference>
<keyword evidence="1" id="KW-0732">Signal</keyword>
<protein>
    <submittedName>
        <fullName evidence="2">Uncharacterized protein</fullName>
    </submittedName>
</protein>
<proteinExistence type="predicted"/>
<sequence>MRPPTLTASLLLPALLALALVHAAPAAEPQALWVRAGTPPAAPFSPIVDVGTGGVGASRALSNTPLDARGAGDVPLGQFLPLIDVSTGGARASRDTMRAVARSSRPT</sequence>
<gene>
    <name evidence="2" type="ORF">PsYK624_065230</name>
</gene>
<evidence type="ECO:0000313" key="3">
    <source>
        <dbReference type="Proteomes" id="UP000703269"/>
    </source>
</evidence>
<evidence type="ECO:0000256" key="1">
    <source>
        <dbReference type="SAM" id="SignalP"/>
    </source>
</evidence>
<name>A0A9P3G982_9APHY</name>
<accession>A0A9P3G982</accession>
<evidence type="ECO:0000313" key="2">
    <source>
        <dbReference type="EMBL" id="GJE90392.1"/>
    </source>
</evidence>
<feature type="chain" id="PRO_5040473126" evidence="1">
    <location>
        <begin position="27"/>
        <end position="107"/>
    </location>
</feature>
<dbReference type="Proteomes" id="UP000703269">
    <property type="component" value="Unassembled WGS sequence"/>
</dbReference>
<dbReference type="AlphaFoldDB" id="A0A9P3G982"/>
<comment type="caution">
    <text evidence="2">The sequence shown here is derived from an EMBL/GenBank/DDBJ whole genome shotgun (WGS) entry which is preliminary data.</text>
</comment>
<keyword evidence="3" id="KW-1185">Reference proteome</keyword>
<organism evidence="2 3">
    <name type="scientific">Phanerochaete sordida</name>
    <dbReference type="NCBI Taxonomy" id="48140"/>
    <lineage>
        <taxon>Eukaryota</taxon>
        <taxon>Fungi</taxon>
        <taxon>Dikarya</taxon>
        <taxon>Basidiomycota</taxon>
        <taxon>Agaricomycotina</taxon>
        <taxon>Agaricomycetes</taxon>
        <taxon>Polyporales</taxon>
        <taxon>Phanerochaetaceae</taxon>
        <taxon>Phanerochaete</taxon>
    </lineage>
</organism>